<keyword evidence="4 5" id="KW-0408">Iron</keyword>
<dbReference type="RefSeq" id="WP_015100177.1">
    <property type="nucleotide sequence ID" value="NC_019673.1"/>
</dbReference>
<reference evidence="7 8" key="1">
    <citation type="journal article" date="2012" name="BMC Genomics">
        <title>Complete genome sequence of Saccharothrix espanaensis DSM 44229T and comparison to the other completely sequenced Pseudonocardiaceae.</title>
        <authorList>
            <person name="Strobel T."/>
            <person name="Al-Dilaimi A."/>
            <person name="Blom J."/>
            <person name="Gessner A."/>
            <person name="Kalinowski J."/>
            <person name="Luzhetska M."/>
            <person name="Puhler A."/>
            <person name="Szczepanowski R."/>
            <person name="Bechthold A."/>
            <person name="Ruckert C."/>
        </authorList>
    </citation>
    <scope>NUCLEOTIDE SEQUENCE [LARGE SCALE GENOMIC DNA]</scope>
    <source>
        <strain evidence="8">ATCC 51144 / DSM 44229 / JCM 9112 / NBRC 15066 / NRRL 15764</strain>
    </source>
</reference>
<evidence type="ECO:0000256" key="5">
    <source>
        <dbReference type="PIRSR" id="PIRSR601486-1"/>
    </source>
</evidence>
<feature type="region of interest" description="Disordered" evidence="6">
    <location>
        <begin position="121"/>
        <end position="140"/>
    </location>
</feature>
<dbReference type="SUPFAM" id="SSF46458">
    <property type="entry name" value="Globin-like"/>
    <property type="match status" value="1"/>
</dbReference>
<dbReference type="GO" id="GO:0020037">
    <property type="term" value="F:heme binding"/>
    <property type="evidence" value="ECO:0007669"/>
    <property type="project" value="InterPro"/>
</dbReference>
<dbReference type="HOGENOM" id="CLU_103526_1_0_11"/>
<dbReference type="Proteomes" id="UP000006281">
    <property type="component" value="Chromosome"/>
</dbReference>
<evidence type="ECO:0000256" key="1">
    <source>
        <dbReference type="ARBA" id="ARBA00022448"/>
    </source>
</evidence>
<dbReference type="STRING" id="1179773.BN6_27530"/>
<proteinExistence type="predicted"/>
<dbReference type="PATRIC" id="fig|1179773.3.peg.2750"/>
<feature type="binding site" description="distal binding residue" evidence="5">
    <location>
        <position position="42"/>
    </location>
    <ligand>
        <name>heme</name>
        <dbReference type="ChEBI" id="CHEBI:30413"/>
    </ligand>
    <ligandPart>
        <name>Fe</name>
        <dbReference type="ChEBI" id="CHEBI:18248"/>
    </ligandPart>
</feature>
<protein>
    <recommendedName>
        <fullName evidence="9">Globin</fullName>
    </recommendedName>
</protein>
<evidence type="ECO:0000256" key="6">
    <source>
        <dbReference type="SAM" id="MobiDB-lite"/>
    </source>
</evidence>
<evidence type="ECO:0000256" key="2">
    <source>
        <dbReference type="ARBA" id="ARBA00022617"/>
    </source>
</evidence>
<name>K0JR73_SACES</name>
<dbReference type="GO" id="GO:0046872">
    <property type="term" value="F:metal ion binding"/>
    <property type="evidence" value="ECO:0007669"/>
    <property type="project" value="UniProtKB-KW"/>
</dbReference>
<dbReference type="Pfam" id="PF01152">
    <property type="entry name" value="Bac_globin"/>
    <property type="match status" value="1"/>
</dbReference>
<dbReference type="Gene3D" id="1.10.490.10">
    <property type="entry name" value="Globins"/>
    <property type="match status" value="1"/>
</dbReference>
<dbReference type="eggNOG" id="COG2346">
    <property type="taxonomic scope" value="Bacteria"/>
</dbReference>
<evidence type="ECO:0000313" key="8">
    <source>
        <dbReference type="Proteomes" id="UP000006281"/>
    </source>
</evidence>
<feature type="binding site" description="distal binding residue" evidence="5">
    <location>
        <position position="66"/>
    </location>
    <ligand>
        <name>heme</name>
        <dbReference type="ChEBI" id="CHEBI:30413"/>
    </ligand>
    <ligandPart>
        <name>Fe</name>
        <dbReference type="ChEBI" id="CHEBI:18248"/>
    </ligandPart>
</feature>
<dbReference type="GO" id="GO:0019825">
    <property type="term" value="F:oxygen binding"/>
    <property type="evidence" value="ECO:0007669"/>
    <property type="project" value="InterPro"/>
</dbReference>
<organism evidence="7 8">
    <name type="scientific">Saccharothrix espanaensis (strain ATCC 51144 / DSM 44229 / JCM 9112 / NBRC 15066 / NRRL 15764)</name>
    <dbReference type="NCBI Taxonomy" id="1179773"/>
    <lineage>
        <taxon>Bacteria</taxon>
        <taxon>Bacillati</taxon>
        <taxon>Actinomycetota</taxon>
        <taxon>Actinomycetes</taxon>
        <taxon>Pseudonocardiales</taxon>
        <taxon>Pseudonocardiaceae</taxon>
        <taxon>Saccharothrix</taxon>
    </lineage>
</organism>
<dbReference type="InterPro" id="IPR012292">
    <property type="entry name" value="Globin/Proto"/>
</dbReference>
<evidence type="ECO:0008006" key="9">
    <source>
        <dbReference type="Google" id="ProtNLM"/>
    </source>
</evidence>
<keyword evidence="8" id="KW-1185">Reference proteome</keyword>
<accession>K0JR73</accession>
<dbReference type="BioCyc" id="SESP1179773:BN6_RS13345-MONOMER"/>
<dbReference type="EMBL" id="HE804045">
    <property type="protein sequence ID" value="CCH30065.1"/>
    <property type="molecule type" value="Genomic_DNA"/>
</dbReference>
<dbReference type="AlphaFoldDB" id="K0JR73"/>
<evidence type="ECO:0000313" key="7">
    <source>
        <dbReference type="EMBL" id="CCH30065.1"/>
    </source>
</evidence>
<sequence>MYEAIGGEPALRELVDDFYAKVLADPLLRPVFVNFTEQHLDHVVVWLAEVFGGPARFTEQLGGHLHILQAHHDLGITEEQRARWAELMAESARVTLPADEHLQDSFNRYIRWGTEIARDVSAPGEPYPTEAGDVPRWEWP</sequence>
<dbReference type="OrthoDB" id="9798157at2"/>
<dbReference type="InterPro" id="IPR001486">
    <property type="entry name" value="Hemoglobin_trunc"/>
</dbReference>
<dbReference type="InterPro" id="IPR009050">
    <property type="entry name" value="Globin-like_sf"/>
</dbReference>
<keyword evidence="2 5" id="KW-0349">Heme</keyword>
<evidence type="ECO:0000256" key="4">
    <source>
        <dbReference type="ARBA" id="ARBA00023004"/>
    </source>
</evidence>
<evidence type="ECO:0000256" key="3">
    <source>
        <dbReference type="ARBA" id="ARBA00022723"/>
    </source>
</evidence>
<dbReference type="KEGG" id="sesp:BN6_27530"/>
<gene>
    <name evidence="7" type="ordered locus">BN6_27530</name>
</gene>
<keyword evidence="3 5" id="KW-0479">Metal-binding</keyword>
<keyword evidence="1" id="KW-0813">Transport</keyword>
<dbReference type="CDD" id="cd14775">
    <property type="entry name" value="TrHb2_O-like"/>
    <property type="match status" value="1"/>
</dbReference>